<name>A0A9P0HYN4_SPOLI</name>
<evidence type="ECO:0000256" key="1">
    <source>
        <dbReference type="ARBA" id="ARBA00005964"/>
    </source>
</evidence>
<evidence type="ECO:0000256" key="6">
    <source>
        <dbReference type="RuleBase" id="RU361235"/>
    </source>
</evidence>
<comment type="similarity">
    <text evidence="1 6">Belongs to the type-B carboxylesterase/lipase family.</text>
</comment>
<dbReference type="InterPro" id="IPR050309">
    <property type="entry name" value="Type-B_Carboxylest/Lipase"/>
</dbReference>
<dbReference type="InterPro" id="IPR002018">
    <property type="entry name" value="CarbesteraseB"/>
</dbReference>
<dbReference type="InterPro" id="IPR019826">
    <property type="entry name" value="Carboxylesterase_B_AS"/>
</dbReference>
<evidence type="ECO:0000256" key="2">
    <source>
        <dbReference type="ARBA" id="ARBA00022487"/>
    </source>
</evidence>
<keyword evidence="4" id="KW-1015">Disulfide bond</keyword>
<proteinExistence type="inferred from homology"/>
<evidence type="ECO:0000256" key="7">
    <source>
        <dbReference type="SAM" id="MobiDB-lite"/>
    </source>
</evidence>
<evidence type="ECO:0000259" key="8">
    <source>
        <dbReference type="Pfam" id="PF00135"/>
    </source>
</evidence>
<dbReference type="AlphaFoldDB" id="A0A9P0HYN4"/>
<dbReference type="SUPFAM" id="SSF53474">
    <property type="entry name" value="alpha/beta-Hydrolases"/>
    <property type="match status" value="1"/>
</dbReference>
<evidence type="ECO:0000313" key="9">
    <source>
        <dbReference type="EMBL" id="CAH1636305.1"/>
    </source>
</evidence>
<organism evidence="9 10">
    <name type="scientific">Spodoptera littoralis</name>
    <name type="common">Egyptian cotton leafworm</name>
    <dbReference type="NCBI Taxonomy" id="7109"/>
    <lineage>
        <taxon>Eukaryota</taxon>
        <taxon>Metazoa</taxon>
        <taxon>Ecdysozoa</taxon>
        <taxon>Arthropoda</taxon>
        <taxon>Hexapoda</taxon>
        <taxon>Insecta</taxon>
        <taxon>Pterygota</taxon>
        <taxon>Neoptera</taxon>
        <taxon>Endopterygota</taxon>
        <taxon>Lepidoptera</taxon>
        <taxon>Glossata</taxon>
        <taxon>Ditrysia</taxon>
        <taxon>Noctuoidea</taxon>
        <taxon>Noctuidae</taxon>
        <taxon>Amphipyrinae</taxon>
        <taxon>Spodoptera</taxon>
    </lineage>
</organism>
<dbReference type="InterPro" id="IPR029058">
    <property type="entry name" value="AB_hydrolase_fold"/>
</dbReference>
<evidence type="ECO:0000313" key="10">
    <source>
        <dbReference type="Proteomes" id="UP001153321"/>
    </source>
</evidence>
<reference evidence="9" key="1">
    <citation type="submission" date="2022-02" db="EMBL/GenBank/DDBJ databases">
        <authorList>
            <person name="King R."/>
        </authorList>
    </citation>
    <scope>NUCLEOTIDE SEQUENCE</scope>
</reference>
<gene>
    <name evidence="9" type="ORF">SPLIT_LOCUS1667</name>
</gene>
<keyword evidence="3 6" id="KW-0378">Hydrolase</keyword>
<dbReference type="EC" id="3.1.1.-" evidence="6"/>
<dbReference type="EMBL" id="LR824544">
    <property type="protein sequence ID" value="CAH1636305.1"/>
    <property type="molecule type" value="Genomic_DNA"/>
</dbReference>
<accession>A0A9P0HYN4</accession>
<dbReference type="PANTHER" id="PTHR11559">
    <property type="entry name" value="CARBOXYLESTERASE"/>
    <property type="match status" value="1"/>
</dbReference>
<evidence type="ECO:0000256" key="3">
    <source>
        <dbReference type="ARBA" id="ARBA00022801"/>
    </source>
</evidence>
<keyword evidence="5" id="KW-0325">Glycoprotein</keyword>
<dbReference type="Gene3D" id="3.40.50.1820">
    <property type="entry name" value="alpha/beta hydrolase"/>
    <property type="match status" value="1"/>
</dbReference>
<keyword evidence="10" id="KW-1185">Reference proteome</keyword>
<protein>
    <recommendedName>
        <fullName evidence="6">Carboxylic ester hydrolase</fullName>
        <ecNumber evidence="6">3.1.1.-</ecNumber>
    </recommendedName>
</protein>
<dbReference type="PROSITE" id="PS00941">
    <property type="entry name" value="CARBOXYLESTERASE_B_2"/>
    <property type="match status" value="1"/>
</dbReference>
<sequence length="620" mass="70677">MPKHGSPSEETESKEDSDRREQRYGATNAACPLTRSRAAERRNENILTNRIARYLRSTLVERYLRASLKIHTFSKAARGSGSCVHVKVKQGMLKGIRVRRITGTGEYFSFKGIPYAAPPIGPLRFKDPQPPLSWKDVRDARSHGAICPQINMNTGGNFTGNEDCLFLNVYTPTLTPATPLPVMFFIHGGLYTFGSGNDDKLGPDFLMDYDVVLVTINFRIGVLGFLSLDIPGASGNVGLKDQVAAMVWVKKNIANFGGDPDNVTIFGQSSGASAVTLHLISPLSKGLFKRAIAMSGAFFKDFQSPFINHKRRAFILTEQLGKCTKDPKEALRYLQQVNVKDLVQAKPFVFYNEQPRRELLEIMYFRPIIEKQMKSGNFLSAPPMQLLMDRKLNVDDLIFGHTEEEGLYRAITQKEYLFKYHPYDEFMVPVAIANSRSTLEVLKFGTEIRQHYFSKCKLKEDNKTMKELIHFYSDFMYLHHFYGYLKMSTDAGLKVYVYIFTGYTERNIYGKIGNRYGLHTATHTDDLPYLFSGSAYPSVQKGTSSYHIIKQSCKLFTNFAKYGNPYPLDDTFWEPYDKKDKSFLVIDAELIPQSLDDSEYKYTQVTEFWSEIYRNAGFVY</sequence>
<dbReference type="Proteomes" id="UP001153321">
    <property type="component" value="Chromosome 13"/>
</dbReference>
<feature type="domain" description="Carboxylesterase type B" evidence="8">
    <location>
        <begin position="85"/>
        <end position="595"/>
    </location>
</feature>
<keyword evidence="2" id="KW-0719">Serine esterase</keyword>
<dbReference type="PROSITE" id="PS00122">
    <property type="entry name" value="CARBOXYLESTERASE_B_1"/>
    <property type="match status" value="1"/>
</dbReference>
<dbReference type="Pfam" id="PF00135">
    <property type="entry name" value="COesterase"/>
    <property type="match status" value="1"/>
</dbReference>
<evidence type="ECO:0000256" key="5">
    <source>
        <dbReference type="ARBA" id="ARBA00023180"/>
    </source>
</evidence>
<feature type="compositionally biased region" description="Basic and acidic residues" evidence="7">
    <location>
        <begin position="14"/>
        <end position="23"/>
    </location>
</feature>
<feature type="region of interest" description="Disordered" evidence="7">
    <location>
        <begin position="1"/>
        <end position="36"/>
    </location>
</feature>
<evidence type="ECO:0000256" key="4">
    <source>
        <dbReference type="ARBA" id="ARBA00023157"/>
    </source>
</evidence>
<dbReference type="InterPro" id="IPR019819">
    <property type="entry name" value="Carboxylesterase_B_CS"/>
</dbReference>
<dbReference type="GO" id="GO:0052689">
    <property type="term" value="F:carboxylic ester hydrolase activity"/>
    <property type="evidence" value="ECO:0007669"/>
    <property type="project" value="UniProtKB-KW"/>
</dbReference>